<accession>A0ACB6ZJ86</accession>
<dbReference type="EMBL" id="MU117997">
    <property type="protein sequence ID" value="KAF9649518.1"/>
    <property type="molecule type" value="Genomic_DNA"/>
</dbReference>
<keyword evidence="2" id="KW-1185">Reference proteome</keyword>
<reference evidence="1" key="2">
    <citation type="journal article" date="2020" name="Nat. Commun.">
        <title>Large-scale genome sequencing of mycorrhizal fungi provides insights into the early evolution of symbiotic traits.</title>
        <authorList>
            <person name="Miyauchi S."/>
            <person name="Kiss E."/>
            <person name="Kuo A."/>
            <person name="Drula E."/>
            <person name="Kohler A."/>
            <person name="Sanchez-Garcia M."/>
            <person name="Morin E."/>
            <person name="Andreopoulos B."/>
            <person name="Barry K.W."/>
            <person name="Bonito G."/>
            <person name="Buee M."/>
            <person name="Carver A."/>
            <person name="Chen C."/>
            <person name="Cichocki N."/>
            <person name="Clum A."/>
            <person name="Culley D."/>
            <person name="Crous P.W."/>
            <person name="Fauchery L."/>
            <person name="Girlanda M."/>
            <person name="Hayes R.D."/>
            <person name="Keri Z."/>
            <person name="LaButti K."/>
            <person name="Lipzen A."/>
            <person name="Lombard V."/>
            <person name="Magnuson J."/>
            <person name="Maillard F."/>
            <person name="Murat C."/>
            <person name="Nolan M."/>
            <person name="Ohm R.A."/>
            <person name="Pangilinan J."/>
            <person name="Pereira M.F."/>
            <person name="Perotto S."/>
            <person name="Peter M."/>
            <person name="Pfister S."/>
            <person name="Riley R."/>
            <person name="Sitrit Y."/>
            <person name="Stielow J.B."/>
            <person name="Szollosi G."/>
            <person name="Zifcakova L."/>
            <person name="Stursova M."/>
            <person name="Spatafora J.W."/>
            <person name="Tedersoo L."/>
            <person name="Vaario L.M."/>
            <person name="Yamada A."/>
            <person name="Yan M."/>
            <person name="Wang P."/>
            <person name="Xu J."/>
            <person name="Bruns T."/>
            <person name="Baldrian P."/>
            <person name="Vilgalys R."/>
            <person name="Dunand C."/>
            <person name="Henrissat B."/>
            <person name="Grigoriev I.V."/>
            <person name="Hibbett D."/>
            <person name="Nagy L.G."/>
            <person name="Martin F.M."/>
        </authorList>
    </citation>
    <scope>NUCLEOTIDE SEQUENCE</scope>
    <source>
        <strain evidence="1">P2</strain>
    </source>
</reference>
<evidence type="ECO:0000313" key="1">
    <source>
        <dbReference type="EMBL" id="KAF9649518.1"/>
    </source>
</evidence>
<dbReference type="Proteomes" id="UP000886501">
    <property type="component" value="Unassembled WGS sequence"/>
</dbReference>
<comment type="caution">
    <text evidence="1">The sequence shown here is derived from an EMBL/GenBank/DDBJ whole genome shotgun (WGS) entry which is preliminary data.</text>
</comment>
<evidence type="ECO:0000313" key="2">
    <source>
        <dbReference type="Proteomes" id="UP000886501"/>
    </source>
</evidence>
<name>A0ACB6ZJ86_THEGA</name>
<protein>
    <submittedName>
        <fullName evidence="1">Uncharacterized protein</fullName>
    </submittedName>
</protein>
<proteinExistence type="predicted"/>
<gene>
    <name evidence="1" type="ORF">BDM02DRAFT_3113754</name>
</gene>
<organism evidence="1 2">
    <name type="scientific">Thelephora ganbajun</name>
    <name type="common">Ganba fungus</name>
    <dbReference type="NCBI Taxonomy" id="370292"/>
    <lineage>
        <taxon>Eukaryota</taxon>
        <taxon>Fungi</taxon>
        <taxon>Dikarya</taxon>
        <taxon>Basidiomycota</taxon>
        <taxon>Agaricomycotina</taxon>
        <taxon>Agaricomycetes</taxon>
        <taxon>Thelephorales</taxon>
        <taxon>Thelephoraceae</taxon>
        <taxon>Thelephora</taxon>
    </lineage>
</organism>
<sequence length="113" mass="12578">MGVARLPSSCGGGLIGLQMSQRCFATPLRVTKVHHGIRSVRPSIVRQPHDEERYYESCAGKVIYQLDWFPDGRNASRDQIPLRGIQEVIGLKRARWTATRTGATSAGFSPRKI</sequence>
<reference evidence="1" key="1">
    <citation type="submission" date="2019-10" db="EMBL/GenBank/DDBJ databases">
        <authorList>
            <consortium name="DOE Joint Genome Institute"/>
            <person name="Kuo A."/>
            <person name="Miyauchi S."/>
            <person name="Kiss E."/>
            <person name="Drula E."/>
            <person name="Kohler A."/>
            <person name="Sanchez-Garcia M."/>
            <person name="Andreopoulos B."/>
            <person name="Barry K.W."/>
            <person name="Bonito G."/>
            <person name="Buee M."/>
            <person name="Carver A."/>
            <person name="Chen C."/>
            <person name="Cichocki N."/>
            <person name="Clum A."/>
            <person name="Culley D."/>
            <person name="Crous P.W."/>
            <person name="Fauchery L."/>
            <person name="Girlanda M."/>
            <person name="Hayes R."/>
            <person name="Keri Z."/>
            <person name="Labutti K."/>
            <person name="Lipzen A."/>
            <person name="Lombard V."/>
            <person name="Magnuson J."/>
            <person name="Maillard F."/>
            <person name="Morin E."/>
            <person name="Murat C."/>
            <person name="Nolan M."/>
            <person name="Ohm R."/>
            <person name="Pangilinan J."/>
            <person name="Pereira M."/>
            <person name="Perotto S."/>
            <person name="Peter M."/>
            <person name="Riley R."/>
            <person name="Sitrit Y."/>
            <person name="Stielow B."/>
            <person name="Szollosi G."/>
            <person name="Zifcakova L."/>
            <person name="Stursova M."/>
            <person name="Spatafora J.W."/>
            <person name="Tedersoo L."/>
            <person name="Vaario L.-M."/>
            <person name="Yamada A."/>
            <person name="Yan M."/>
            <person name="Wang P."/>
            <person name="Xu J."/>
            <person name="Bruns T."/>
            <person name="Baldrian P."/>
            <person name="Vilgalys R."/>
            <person name="Henrissat B."/>
            <person name="Grigoriev I.V."/>
            <person name="Hibbett D."/>
            <person name="Nagy L.G."/>
            <person name="Martin F.M."/>
        </authorList>
    </citation>
    <scope>NUCLEOTIDE SEQUENCE</scope>
    <source>
        <strain evidence="1">P2</strain>
    </source>
</reference>